<dbReference type="EMBL" id="CP051627">
    <property type="protein sequence ID" value="UPT20516.1"/>
    <property type="molecule type" value="Genomic_DNA"/>
</dbReference>
<accession>A0ABY4KYL4</accession>
<evidence type="ECO:0000256" key="6">
    <source>
        <dbReference type="SAM" id="Phobius"/>
    </source>
</evidence>
<gene>
    <name evidence="7" type="ORF">FOF52_05625</name>
</gene>
<name>A0ABY4KYL4_THEAE</name>
<dbReference type="InterPro" id="IPR043428">
    <property type="entry name" value="LivM-like"/>
</dbReference>
<feature type="transmembrane region" description="Helical" evidence="6">
    <location>
        <begin position="56"/>
        <end position="75"/>
    </location>
</feature>
<dbReference type="PANTHER" id="PTHR30482:SF20">
    <property type="entry name" value="HIGH-AFFINITY BRANCHED-CHAIN AMINO ACID TRANSPORT SYSTEM PERMEASE PROTEIN LIVM"/>
    <property type="match status" value="1"/>
</dbReference>
<keyword evidence="8" id="KW-1185">Reference proteome</keyword>
<keyword evidence="5 6" id="KW-0472">Membrane</keyword>
<keyword evidence="3 6" id="KW-0812">Transmembrane</keyword>
<feature type="transmembrane region" description="Helical" evidence="6">
    <location>
        <begin position="246"/>
        <end position="273"/>
    </location>
</feature>
<organism evidence="7 8">
    <name type="scientific">Thermobifida alba</name>
    <name type="common">Thermomonospora alba</name>
    <dbReference type="NCBI Taxonomy" id="53522"/>
    <lineage>
        <taxon>Bacteria</taxon>
        <taxon>Bacillati</taxon>
        <taxon>Actinomycetota</taxon>
        <taxon>Actinomycetes</taxon>
        <taxon>Streptosporangiales</taxon>
        <taxon>Nocardiopsidaceae</taxon>
        <taxon>Thermobifida</taxon>
    </lineage>
</organism>
<dbReference type="InterPro" id="IPR001851">
    <property type="entry name" value="ABC_transp_permease"/>
</dbReference>
<dbReference type="PANTHER" id="PTHR30482">
    <property type="entry name" value="HIGH-AFFINITY BRANCHED-CHAIN AMINO ACID TRANSPORT SYSTEM PERMEASE"/>
    <property type="match status" value="1"/>
</dbReference>
<evidence type="ECO:0000313" key="7">
    <source>
        <dbReference type="EMBL" id="UPT20516.1"/>
    </source>
</evidence>
<protein>
    <submittedName>
        <fullName evidence="7">Branched-chain amino acid ABC transporter permease</fullName>
    </submittedName>
</protein>
<sequence>MTRTALLHSLAAVAAGAVLVVMAFTVPDSRVLLLNTFLAYGVLVLSLDLMVGDLNLLPAGHAAFFGAGAYCAVVLNQHVGWPLPLAGAVAVLGAAVAAALVGLPMVGRTAGMSFAIATFAVGELMVQIVHKSPELLGGTQGLTVSWGVGEEMPFGFSIYRYFSLWLVAAFVVALLVVVWIRNSHLGLRLTAIRDDESGARGLGLNPTFYKTLVFAVASALAAFAGVLWAPMVGFIGPESMGVSQSIFLLSLLIVGGTRSLWGALSGVAFLMVLPMYLDLAPAVRIALVGGALAVIALVEPKGIVGLVSRVPLFRRRTA</sequence>
<feature type="transmembrane region" description="Helical" evidence="6">
    <location>
        <begin position="33"/>
        <end position="51"/>
    </location>
</feature>
<feature type="transmembrane region" description="Helical" evidence="6">
    <location>
        <begin position="161"/>
        <end position="180"/>
    </location>
</feature>
<dbReference type="CDD" id="cd06581">
    <property type="entry name" value="TM_PBP1_LivM_like"/>
    <property type="match status" value="1"/>
</dbReference>
<reference evidence="7 8" key="1">
    <citation type="submission" date="2020-04" db="EMBL/GenBank/DDBJ databases">
        <title>Thermobifida alba genome sequencing and assembly.</title>
        <authorList>
            <person name="Luzics S."/>
            <person name="Horvath B."/>
            <person name="Nagy I."/>
            <person name="Toth A."/>
            <person name="Nagy I."/>
            <person name="Kukolya J."/>
        </authorList>
    </citation>
    <scope>NUCLEOTIDE SEQUENCE [LARGE SCALE GENOMIC DNA]</scope>
    <source>
        <strain evidence="7 8">DSM 43795</strain>
    </source>
</reference>
<evidence type="ECO:0000256" key="4">
    <source>
        <dbReference type="ARBA" id="ARBA00022989"/>
    </source>
</evidence>
<evidence type="ECO:0000256" key="1">
    <source>
        <dbReference type="ARBA" id="ARBA00004651"/>
    </source>
</evidence>
<evidence type="ECO:0000256" key="3">
    <source>
        <dbReference type="ARBA" id="ARBA00022692"/>
    </source>
</evidence>
<evidence type="ECO:0000256" key="2">
    <source>
        <dbReference type="ARBA" id="ARBA00022475"/>
    </source>
</evidence>
<keyword evidence="4 6" id="KW-1133">Transmembrane helix</keyword>
<dbReference type="Proteomes" id="UP000832041">
    <property type="component" value="Chromosome"/>
</dbReference>
<proteinExistence type="predicted"/>
<evidence type="ECO:0000256" key="5">
    <source>
        <dbReference type="ARBA" id="ARBA00023136"/>
    </source>
</evidence>
<keyword evidence="2" id="KW-1003">Cell membrane</keyword>
<feature type="transmembrane region" description="Helical" evidence="6">
    <location>
        <begin position="81"/>
        <end position="103"/>
    </location>
</feature>
<feature type="transmembrane region" description="Helical" evidence="6">
    <location>
        <begin position="285"/>
        <end position="307"/>
    </location>
</feature>
<dbReference type="Pfam" id="PF02653">
    <property type="entry name" value="BPD_transp_2"/>
    <property type="match status" value="1"/>
</dbReference>
<evidence type="ECO:0000313" key="8">
    <source>
        <dbReference type="Proteomes" id="UP000832041"/>
    </source>
</evidence>
<feature type="transmembrane region" description="Helical" evidence="6">
    <location>
        <begin position="212"/>
        <end position="234"/>
    </location>
</feature>
<comment type="subcellular location">
    <subcellularLocation>
        <location evidence="1">Cell membrane</location>
        <topology evidence="1">Multi-pass membrane protein</topology>
    </subcellularLocation>
</comment>
<dbReference type="RefSeq" id="WP_248592776.1">
    <property type="nucleotide sequence ID" value="NZ_BAABEB010000012.1"/>
</dbReference>